<evidence type="ECO:0000256" key="23">
    <source>
        <dbReference type="SAM" id="Phobius"/>
    </source>
</evidence>
<comment type="catalytic activity">
    <reaction evidence="21">
        <text>L-seryl-[protein] + ATP = O-phospho-L-seryl-[protein] + ADP + H(+)</text>
        <dbReference type="Rhea" id="RHEA:17989"/>
        <dbReference type="Rhea" id="RHEA-COMP:9863"/>
        <dbReference type="Rhea" id="RHEA-COMP:11604"/>
        <dbReference type="ChEBI" id="CHEBI:15378"/>
        <dbReference type="ChEBI" id="CHEBI:29999"/>
        <dbReference type="ChEBI" id="CHEBI:30616"/>
        <dbReference type="ChEBI" id="CHEBI:83421"/>
        <dbReference type="ChEBI" id="CHEBI:456216"/>
        <dbReference type="EC" id="2.7.11.1"/>
    </reaction>
</comment>
<keyword evidence="11" id="KW-0732">Signal</keyword>
<feature type="transmembrane region" description="Helical" evidence="23">
    <location>
        <begin position="458"/>
        <end position="484"/>
    </location>
</feature>
<dbReference type="InterPro" id="IPR013210">
    <property type="entry name" value="LRR_N_plant-typ"/>
</dbReference>
<evidence type="ECO:0000256" key="22">
    <source>
        <dbReference type="PROSITE-ProRule" id="PRU10141"/>
    </source>
</evidence>
<dbReference type="Gene3D" id="3.30.200.20">
    <property type="entry name" value="Phosphorylase Kinase, domain 1"/>
    <property type="match status" value="1"/>
</dbReference>
<dbReference type="FunFam" id="3.80.10.10:FF:000383">
    <property type="entry name" value="Leucine-rich repeat receptor protein kinase EMS1"/>
    <property type="match status" value="1"/>
</dbReference>
<name>A0A8T0WQJ7_PANVG</name>
<dbReference type="Pfam" id="PF08263">
    <property type="entry name" value="LRRNT_2"/>
    <property type="match status" value="1"/>
</dbReference>
<evidence type="ECO:0000256" key="17">
    <source>
        <dbReference type="ARBA" id="ARBA00023136"/>
    </source>
</evidence>
<dbReference type="SUPFAM" id="SSF52058">
    <property type="entry name" value="L domain-like"/>
    <property type="match status" value="1"/>
</dbReference>
<dbReference type="GO" id="GO:0005524">
    <property type="term" value="F:ATP binding"/>
    <property type="evidence" value="ECO:0007669"/>
    <property type="project" value="UniProtKB-UniRule"/>
</dbReference>
<evidence type="ECO:0000256" key="3">
    <source>
        <dbReference type="ARBA" id="ARBA00008684"/>
    </source>
</evidence>
<evidence type="ECO:0000256" key="4">
    <source>
        <dbReference type="ARBA" id="ARBA00012513"/>
    </source>
</evidence>
<evidence type="ECO:0000313" key="26">
    <source>
        <dbReference type="Proteomes" id="UP000823388"/>
    </source>
</evidence>
<keyword evidence="14" id="KW-0418">Kinase</keyword>
<protein>
    <recommendedName>
        <fullName evidence="4">non-specific serine/threonine protein kinase</fullName>
        <ecNumber evidence="4">2.7.11.1</ecNumber>
    </recommendedName>
</protein>
<evidence type="ECO:0000256" key="11">
    <source>
        <dbReference type="ARBA" id="ARBA00022729"/>
    </source>
</evidence>
<evidence type="ECO:0000256" key="16">
    <source>
        <dbReference type="ARBA" id="ARBA00022989"/>
    </source>
</evidence>
<dbReference type="FunFam" id="3.80.10.10:FF:000400">
    <property type="entry name" value="Nuclear pore complex protein NUP107"/>
    <property type="match status" value="1"/>
</dbReference>
<evidence type="ECO:0000256" key="7">
    <source>
        <dbReference type="ARBA" id="ARBA00022553"/>
    </source>
</evidence>
<dbReference type="FunFam" id="1.10.510.10:FF:000479">
    <property type="entry name" value="Leucine-rich repeat receptor-like protein kinase"/>
    <property type="match status" value="1"/>
</dbReference>
<dbReference type="InterPro" id="IPR000719">
    <property type="entry name" value="Prot_kinase_dom"/>
</dbReference>
<evidence type="ECO:0000256" key="10">
    <source>
        <dbReference type="ARBA" id="ARBA00022692"/>
    </source>
</evidence>
<sequence>MSVYSLTTYTHTHTMLLLAFKMSLLLLLALLLLSRANSKTVMQLDREAEALLRWKSNFDDVSGASGCLKSWSQHISPCNWTGVDCITTVPHGRGWSGGDAVPVPVVGSISLPMCNLSGRLDGLDFAALPRLAHLDLNDNNLSGPIPPSIGTLDELILLDLSSNALSGPIPPSIGNLTSLTYLDLSQNYQFLNGHLPSTLGMLHNLNKLDLCRNSFTGPIPPSLGNLTSLDFIGLSFNNLSGSIPHELGMLHRLSFLHLLGNRITGSIPGSFGNLTRLELLDVSDNHIVGSIPSTFWNLKSLKKLVLASNRINGLLPQEIGFLVNLTHLDLSSNQFTGPIPPQIGQCRHLLQLRISDNLLTGPIPQDLGGCTGLYELDFSRNNLSGTIPIILAQLYQLHNLNLSYNSLVGRFGGTSLPSALVSLDHNIDICGDKRYGLTPCEALELDGRNKGKRHNKRLFLALLLALGLFCFIALAVGSLALFCWRKKFKKCRTKSKPGDMFSIWNFNGKIAFQDILDATENFDEKYCIGSGGHGSVFRAEVRGSVFAVKLLHSMEDYTDEGTFHAEIDVLTKTRHRCIVKLYGYCSHSQCRFLVYDLMERGSLASILHEEQLARELDWPKRVSIVRDVAQALSYLHHDCDEPIIHRDIKSNNILLDRDFKGYVSDFGMARKLKHIYSSSSTIFAGTCGYMAPELSSTMVLTEKCDVYSFGVVVMEVVMGKHPGDLLLPFFCQTQQHTKLKDILDQRIIVEPTSSEEKDIILLVLVAFGCLQICPKARPTMEQVCQALTNGSCPAAILKPLHEVTLQDLHDFCSTIQNI</sequence>
<keyword evidence="15 22" id="KW-0067">ATP-binding</keyword>
<dbReference type="Gene3D" id="3.80.10.10">
    <property type="entry name" value="Ribonuclease Inhibitor"/>
    <property type="match status" value="3"/>
</dbReference>
<feature type="binding site" evidence="22">
    <location>
        <position position="549"/>
    </location>
    <ligand>
        <name>ATP</name>
        <dbReference type="ChEBI" id="CHEBI:30616"/>
    </ligand>
</feature>
<evidence type="ECO:0000256" key="18">
    <source>
        <dbReference type="ARBA" id="ARBA00023170"/>
    </source>
</evidence>
<evidence type="ECO:0000256" key="20">
    <source>
        <dbReference type="ARBA" id="ARBA00047899"/>
    </source>
</evidence>
<dbReference type="FunFam" id="3.30.200.20:FF:000309">
    <property type="entry name" value="Leucine-rich repeat receptor protein kinase MSP1"/>
    <property type="match status" value="1"/>
</dbReference>
<evidence type="ECO:0000256" key="1">
    <source>
        <dbReference type="ARBA" id="ARBA00004162"/>
    </source>
</evidence>
<evidence type="ECO:0000259" key="24">
    <source>
        <dbReference type="PROSITE" id="PS50011"/>
    </source>
</evidence>
<dbReference type="Gene3D" id="1.10.510.10">
    <property type="entry name" value="Transferase(Phosphotransferase) domain 1"/>
    <property type="match status" value="1"/>
</dbReference>
<dbReference type="GO" id="GO:0005886">
    <property type="term" value="C:plasma membrane"/>
    <property type="evidence" value="ECO:0007669"/>
    <property type="project" value="UniProtKB-SubCell"/>
</dbReference>
<dbReference type="EMBL" id="CM029038">
    <property type="protein sequence ID" value="KAG2650170.1"/>
    <property type="molecule type" value="Genomic_DNA"/>
</dbReference>
<dbReference type="PANTHER" id="PTHR27000">
    <property type="entry name" value="LEUCINE-RICH REPEAT RECEPTOR-LIKE PROTEIN KINASE FAMILY PROTEIN-RELATED"/>
    <property type="match status" value="1"/>
</dbReference>
<dbReference type="PROSITE" id="PS00107">
    <property type="entry name" value="PROTEIN_KINASE_ATP"/>
    <property type="match status" value="1"/>
</dbReference>
<evidence type="ECO:0000256" key="12">
    <source>
        <dbReference type="ARBA" id="ARBA00022737"/>
    </source>
</evidence>
<comment type="catalytic activity">
    <reaction evidence="20">
        <text>L-threonyl-[protein] + ATP = O-phospho-L-threonyl-[protein] + ADP + H(+)</text>
        <dbReference type="Rhea" id="RHEA:46608"/>
        <dbReference type="Rhea" id="RHEA-COMP:11060"/>
        <dbReference type="Rhea" id="RHEA-COMP:11605"/>
        <dbReference type="ChEBI" id="CHEBI:15378"/>
        <dbReference type="ChEBI" id="CHEBI:30013"/>
        <dbReference type="ChEBI" id="CHEBI:30616"/>
        <dbReference type="ChEBI" id="CHEBI:61977"/>
        <dbReference type="ChEBI" id="CHEBI:456216"/>
        <dbReference type="EC" id="2.7.11.1"/>
    </reaction>
</comment>
<evidence type="ECO:0000256" key="9">
    <source>
        <dbReference type="ARBA" id="ARBA00022679"/>
    </source>
</evidence>
<dbReference type="Pfam" id="PF13855">
    <property type="entry name" value="LRR_8"/>
    <property type="match status" value="2"/>
</dbReference>
<keyword evidence="5" id="KW-1003">Cell membrane</keyword>
<dbReference type="Pfam" id="PF00560">
    <property type="entry name" value="LRR_1"/>
    <property type="match status" value="3"/>
</dbReference>
<dbReference type="InterPro" id="IPR001611">
    <property type="entry name" value="Leu-rich_rpt"/>
</dbReference>
<evidence type="ECO:0000256" key="2">
    <source>
        <dbReference type="ARBA" id="ARBA00004479"/>
    </source>
</evidence>
<dbReference type="InterPro" id="IPR003591">
    <property type="entry name" value="Leu-rich_rpt_typical-subtyp"/>
</dbReference>
<reference evidence="25" key="1">
    <citation type="submission" date="2020-05" db="EMBL/GenBank/DDBJ databases">
        <title>WGS assembly of Panicum virgatum.</title>
        <authorList>
            <person name="Lovell J.T."/>
            <person name="Jenkins J."/>
            <person name="Shu S."/>
            <person name="Juenger T.E."/>
            <person name="Schmutz J."/>
        </authorList>
    </citation>
    <scope>NUCLEOTIDE SEQUENCE</scope>
    <source>
        <strain evidence="25">AP13</strain>
    </source>
</reference>
<keyword evidence="19" id="KW-0325">Glycoprotein</keyword>
<feature type="domain" description="Protein kinase" evidence="24">
    <location>
        <begin position="522"/>
        <end position="804"/>
    </location>
</feature>
<dbReference type="PROSITE" id="PS50011">
    <property type="entry name" value="PROTEIN_KINASE_DOM"/>
    <property type="match status" value="1"/>
</dbReference>
<dbReference type="InterPro" id="IPR011009">
    <property type="entry name" value="Kinase-like_dom_sf"/>
</dbReference>
<keyword evidence="13 22" id="KW-0547">Nucleotide-binding</keyword>
<comment type="subcellular location">
    <subcellularLocation>
        <location evidence="1">Cell membrane</location>
        <topology evidence="1">Single-pass membrane protein</topology>
    </subcellularLocation>
    <subcellularLocation>
        <location evidence="2">Membrane</location>
        <topology evidence="2">Single-pass type I membrane protein</topology>
    </subcellularLocation>
</comment>
<gene>
    <name evidence="25" type="ORF">PVAP13_1NG174200</name>
</gene>
<dbReference type="GO" id="GO:0004674">
    <property type="term" value="F:protein serine/threonine kinase activity"/>
    <property type="evidence" value="ECO:0007669"/>
    <property type="project" value="UniProtKB-KW"/>
</dbReference>
<dbReference type="EC" id="2.7.11.1" evidence="4"/>
<keyword evidence="6" id="KW-0723">Serine/threonine-protein kinase</keyword>
<evidence type="ECO:0000256" key="8">
    <source>
        <dbReference type="ARBA" id="ARBA00022614"/>
    </source>
</evidence>
<dbReference type="FunFam" id="3.80.10.10:FF:000041">
    <property type="entry name" value="LRR receptor-like serine/threonine-protein kinase ERECTA"/>
    <property type="match status" value="1"/>
</dbReference>
<dbReference type="PROSITE" id="PS00108">
    <property type="entry name" value="PROTEIN_KINASE_ST"/>
    <property type="match status" value="1"/>
</dbReference>
<dbReference type="InterPro" id="IPR008271">
    <property type="entry name" value="Ser/Thr_kinase_AS"/>
</dbReference>
<evidence type="ECO:0000256" key="15">
    <source>
        <dbReference type="ARBA" id="ARBA00022840"/>
    </source>
</evidence>
<keyword evidence="12" id="KW-0677">Repeat</keyword>
<keyword evidence="8" id="KW-0433">Leucine-rich repeat</keyword>
<evidence type="ECO:0000256" key="14">
    <source>
        <dbReference type="ARBA" id="ARBA00022777"/>
    </source>
</evidence>
<comment type="caution">
    <text evidence="25">The sequence shown here is derived from an EMBL/GenBank/DDBJ whole genome shotgun (WGS) entry which is preliminary data.</text>
</comment>
<organism evidence="25 26">
    <name type="scientific">Panicum virgatum</name>
    <name type="common">Blackwell switchgrass</name>
    <dbReference type="NCBI Taxonomy" id="38727"/>
    <lineage>
        <taxon>Eukaryota</taxon>
        <taxon>Viridiplantae</taxon>
        <taxon>Streptophyta</taxon>
        <taxon>Embryophyta</taxon>
        <taxon>Tracheophyta</taxon>
        <taxon>Spermatophyta</taxon>
        <taxon>Magnoliopsida</taxon>
        <taxon>Liliopsida</taxon>
        <taxon>Poales</taxon>
        <taxon>Poaceae</taxon>
        <taxon>PACMAD clade</taxon>
        <taxon>Panicoideae</taxon>
        <taxon>Panicodae</taxon>
        <taxon>Paniceae</taxon>
        <taxon>Panicinae</taxon>
        <taxon>Panicum</taxon>
        <taxon>Panicum sect. Hiantes</taxon>
    </lineage>
</organism>
<evidence type="ECO:0000256" key="19">
    <source>
        <dbReference type="ARBA" id="ARBA00023180"/>
    </source>
</evidence>
<dbReference type="SMART" id="SM00369">
    <property type="entry name" value="LRR_TYP"/>
    <property type="match status" value="7"/>
</dbReference>
<dbReference type="Proteomes" id="UP000823388">
    <property type="component" value="Chromosome 1N"/>
</dbReference>
<keyword evidence="26" id="KW-1185">Reference proteome</keyword>
<dbReference type="AlphaFoldDB" id="A0A8T0WQJ7"/>
<evidence type="ECO:0000313" key="25">
    <source>
        <dbReference type="EMBL" id="KAG2650170.1"/>
    </source>
</evidence>
<evidence type="ECO:0000256" key="13">
    <source>
        <dbReference type="ARBA" id="ARBA00022741"/>
    </source>
</evidence>
<dbReference type="SUPFAM" id="SSF56112">
    <property type="entry name" value="Protein kinase-like (PK-like)"/>
    <property type="match status" value="1"/>
</dbReference>
<keyword evidence="10 23" id="KW-0812">Transmembrane</keyword>
<evidence type="ECO:0000256" key="21">
    <source>
        <dbReference type="ARBA" id="ARBA00048679"/>
    </source>
</evidence>
<dbReference type="OrthoDB" id="676979at2759"/>
<keyword evidence="18" id="KW-0675">Receptor</keyword>
<comment type="similarity">
    <text evidence="3">Belongs to the protein kinase superfamily. Ser/Thr protein kinase family.</text>
</comment>
<accession>A0A8T0WQJ7</accession>
<proteinExistence type="inferred from homology"/>
<dbReference type="InterPro" id="IPR017441">
    <property type="entry name" value="Protein_kinase_ATP_BS"/>
</dbReference>
<keyword evidence="17 23" id="KW-0472">Membrane</keyword>
<dbReference type="PANTHER" id="PTHR27000:SF775">
    <property type="entry name" value="PLANT INTRACELLULAR RAS-GROUP-RELATED LRR PROTEIN 3"/>
    <property type="match status" value="1"/>
</dbReference>
<dbReference type="SMART" id="SM00220">
    <property type="entry name" value="S_TKc"/>
    <property type="match status" value="1"/>
</dbReference>
<keyword evidence="7" id="KW-0597">Phosphoprotein</keyword>
<keyword evidence="16 23" id="KW-1133">Transmembrane helix</keyword>
<evidence type="ECO:0000256" key="6">
    <source>
        <dbReference type="ARBA" id="ARBA00022527"/>
    </source>
</evidence>
<keyword evidence="9" id="KW-0808">Transferase</keyword>
<dbReference type="InterPro" id="IPR032675">
    <property type="entry name" value="LRR_dom_sf"/>
</dbReference>
<evidence type="ECO:0000256" key="5">
    <source>
        <dbReference type="ARBA" id="ARBA00022475"/>
    </source>
</evidence>
<dbReference type="Pfam" id="PF00069">
    <property type="entry name" value="Pkinase"/>
    <property type="match status" value="1"/>
</dbReference>